<feature type="region of interest" description="Disordered" evidence="3">
    <location>
        <begin position="293"/>
        <end position="348"/>
    </location>
</feature>
<sequence length="348" mass="39398">MQFPVLKRFYENYMMTITLTVMIMGLLFVYLSPTMMVTIPAGHLGVRWYRFHGGTDQGPAVQEGTRLKFPWDELYDYDARVQLVDKEYDLITKDGLLITTHISFLYRIEPETLGILHKEVGPDFLNVVLIPELGAVARTVVAEYGAEEFYSTRRIEARDRILAEMRQRLIEDNAYSPDNVVLIEFDRVMLRSIKLPDRIANAIEAKVEQYQRQLEYDFRLQVETKEKERKRIEGEGVQALFDNIGAKEVPNYLRLVGINATLELARSNNAKIIVTGSSLNALPLLIGNDALPPPAQQPQAVKIETTKGANQSPPQLLKAPSDNTKATSTQAEKPATQTDKTQTDKAKK</sequence>
<reference evidence="6 7" key="1">
    <citation type="submission" date="2018-02" db="EMBL/GenBank/DDBJ databases">
        <title>Subsurface microbial communities from deep shales in Ohio and West Virginia, USA.</title>
        <authorList>
            <person name="Wrighton K."/>
        </authorList>
    </citation>
    <scope>NUCLEOTIDE SEQUENCE [LARGE SCALE GENOMIC DNA]</scope>
    <source>
        <strain evidence="6 7">OWC-DMM</strain>
    </source>
</reference>
<dbReference type="PANTHER" id="PTHR23222:SF1">
    <property type="entry name" value="PROHIBITIN-2"/>
    <property type="match status" value="1"/>
</dbReference>
<dbReference type="InterPro" id="IPR000163">
    <property type="entry name" value="Prohibitin"/>
</dbReference>
<dbReference type="GO" id="GO:0006508">
    <property type="term" value="P:proteolysis"/>
    <property type="evidence" value="ECO:0007669"/>
    <property type="project" value="UniProtKB-KW"/>
</dbReference>
<dbReference type="Gene3D" id="3.30.479.30">
    <property type="entry name" value="Band 7 domain"/>
    <property type="match status" value="1"/>
</dbReference>
<evidence type="ECO:0000256" key="4">
    <source>
        <dbReference type="SAM" id="Phobius"/>
    </source>
</evidence>
<comment type="caution">
    <text evidence="6">The sequence shown here is derived from an EMBL/GenBank/DDBJ whole genome shotgun (WGS) entry which is preliminary data.</text>
</comment>
<protein>
    <submittedName>
        <fullName evidence="6">Regulator of protease activity HflC (Stomatin/prohibitin superfamily)</fullName>
    </submittedName>
</protein>
<organism evidence="6 7">
    <name type="scientific">Methylobacter tundripaludum</name>
    <dbReference type="NCBI Taxonomy" id="173365"/>
    <lineage>
        <taxon>Bacteria</taxon>
        <taxon>Pseudomonadati</taxon>
        <taxon>Pseudomonadota</taxon>
        <taxon>Gammaproteobacteria</taxon>
        <taxon>Methylococcales</taxon>
        <taxon>Methylococcaceae</taxon>
        <taxon>Methylobacter</taxon>
    </lineage>
</organism>
<feature type="compositionally biased region" description="Polar residues" evidence="3">
    <location>
        <begin position="321"/>
        <end position="331"/>
    </location>
</feature>
<evidence type="ECO:0000259" key="5">
    <source>
        <dbReference type="Pfam" id="PF01145"/>
    </source>
</evidence>
<dbReference type="GO" id="GO:0007005">
    <property type="term" value="P:mitochondrion organization"/>
    <property type="evidence" value="ECO:0007669"/>
    <property type="project" value="TreeGrafter"/>
</dbReference>
<dbReference type="PANTHER" id="PTHR23222">
    <property type="entry name" value="PROHIBITIN"/>
    <property type="match status" value="1"/>
</dbReference>
<name>A0A2S6HDH2_9GAMM</name>
<dbReference type="InterPro" id="IPR036013">
    <property type="entry name" value="Band_7/SPFH_dom_sf"/>
</dbReference>
<dbReference type="GO" id="GO:0016020">
    <property type="term" value="C:membrane"/>
    <property type="evidence" value="ECO:0007669"/>
    <property type="project" value="UniProtKB-SubCell"/>
</dbReference>
<dbReference type="CDD" id="cd03401">
    <property type="entry name" value="SPFH_prohibitin"/>
    <property type="match status" value="1"/>
</dbReference>
<dbReference type="AlphaFoldDB" id="A0A2S6HDH2"/>
<feature type="transmembrane region" description="Helical" evidence="4">
    <location>
        <begin position="12"/>
        <end position="31"/>
    </location>
</feature>
<keyword evidence="4" id="KW-0812">Transmembrane</keyword>
<dbReference type="Proteomes" id="UP000240010">
    <property type="component" value="Unassembled WGS sequence"/>
</dbReference>
<proteinExistence type="predicted"/>
<dbReference type="EMBL" id="PTIZ01000005">
    <property type="protein sequence ID" value="PPK75544.1"/>
    <property type="molecule type" value="Genomic_DNA"/>
</dbReference>
<keyword evidence="4" id="KW-1133">Transmembrane helix</keyword>
<keyword evidence="2 4" id="KW-0472">Membrane</keyword>
<evidence type="ECO:0000256" key="1">
    <source>
        <dbReference type="ARBA" id="ARBA00004167"/>
    </source>
</evidence>
<dbReference type="SUPFAM" id="SSF117892">
    <property type="entry name" value="Band 7/SPFH domain"/>
    <property type="match status" value="1"/>
</dbReference>
<evidence type="ECO:0000256" key="3">
    <source>
        <dbReference type="SAM" id="MobiDB-lite"/>
    </source>
</evidence>
<keyword evidence="6" id="KW-0378">Hydrolase</keyword>
<feature type="domain" description="Band 7" evidence="5">
    <location>
        <begin position="38"/>
        <end position="225"/>
    </location>
</feature>
<dbReference type="Pfam" id="PF01145">
    <property type="entry name" value="Band_7"/>
    <property type="match status" value="1"/>
</dbReference>
<dbReference type="InterPro" id="IPR001107">
    <property type="entry name" value="Band_7"/>
</dbReference>
<comment type="subcellular location">
    <subcellularLocation>
        <location evidence="1">Membrane</location>
        <topology evidence="1">Single-pass membrane protein</topology>
    </subcellularLocation>
</comment>
<keyword evidence="6" id="KW-0645">Protease</keyword>
<accession>A0A2S6HDH2</accession>
<dbReference type="GO" id="GO:0008233">
    <property type="term" value="F:peptidase activity"/>
    <property type="evidence" value="ECO:0007669"/>
    <property type="project" value="UniProtKB-KW"/>
</dbReference>
<evidence type="ECO:0000313" key="6">
    <source>
        <dbReference type="EMBL" id="PPK75544.1"/>
    </source>
</evidence>
<evidence type="ECO:0000256" key="2">
    <source>
        <dbReference type="ARBA" id="ARBA00023136"/>
    </source>
</evidence>
<evidence type="ECO:0000313" key="7">
    <source>
        <dbReference type="Proteomes" id="UP000240010"/>
    </source>
</evidence>
<gene>
    <name evidence="6" type="ORF">B0F87_10510</name>
</gene>